<dbReference type="Proteomes" id="UP001324287">
    <property type="component" value="Chromosome"/>
</dbReference>
<evidence type="ECO:0000313" key="2">
    <source>
        <dbReference type="EMBL" id="WRL64352.1"/>
    </source>
</evidence>
<evidence type="ECO:0000313" key="3">
    <source>
        <dbReference type="Proteomes" id="UP001324287"/>
    </source>
</evidence>
<name>A0ABZ1B1W4_9ACTN</name>
<dbReference type="SUPFAM" id="SSF75011">
    <property type="entry name" value="3-carboxy-cis,cis-mucoante lactonizing enzyme"/>
    <property type="match status" value="1"/>
</dbReference>
<sequence length="228" mass="24704">MPLPLDRPGRRPPSGQGSLRRLADDAGTLEVLRASTSGGRHVPDLSEATEVGTTYHAEWVPVPDRDAERVSVRRQFGNDEITRGRKLEGMWWADDGAYVVSSYARTRDGSGHPHDGQVWFLDPRAGTLTLQLRFAVADDADVEPDGPDNITVSPHGGVIIAEDGRGAVQLMGATDTGETFVLARRNVAKRGNEEFCGPVFSADGQSLFANLQGPGYTFMIRGPFDRSS</sequence>
<dbReference type="EMBL" id="CP141261">
    <property type="protein sequence ID" value="WRL64352.1"/>
    <property type="molecule type" value="Genomic_DNA"/>
</dbReference>
<dbReference type="Pfam" id="PF05787">
    <property type="entry name" value="PhoX"/>
    <property type="match status" value="1"/>
</dbReference>
<feature type="region of interest" description="Disordered" evidence="1">
    <location>
        <begin position="1"/>
        <end position="20"/>
    </location>
</feature>
<evidence type="ECO:0000256" key="1">
    <source>
        <dbReference type="SAM" id="MobiDB-lite"/>
    </source>
</evidence>
<accession>A0ABZ1B1W4</accession>
<proteinExistence type="predicted"/>
<dbReference type="RefSeq" id="WP_324275679.1">
    <property type="nucleotide sequence ID" value="NZ_CP141261.1"/>
</dbReference>
<reference evidence="2 3" key="1">
    <citation type="submission" date="2023-12" db="EMBL/GenBank/DDBJ databases">
        <title>Blastococcus brunescens sp. nov., an actonobacterium isolated from sandstone collected in sahara desert.</title>
        <authorList>
            <person name="Gtari M."/>
            <person name="Ghodhbane F."/>
        </authorList>
    </citation>
    <scope>NUCLEOTIDE SEQUENCE [LARGE SCALE GENOMIC DNA]</scope>
    <source>
        <strain evidence="2 3">BMG 8361</strain>
    </source>
</reference>
<dbReference type="PANTHER" id="PTHR35399">
    <property type="entry name" value="SLR8030 PROTEIN"/>
    <property type="match status" value="1"/>
</dbReference>
<dbReference type="PANTHER" id="PTHR35399:SF4">
    <property type="entry name" value="MEMBRANE PROTEIN"/>
    <property type="match status" value="1"/>
</dbReference>
<protein>
    <submittedName>
        <fullName evidence="2">Alkaline phosphatase PhoX</fullName>
    </submittedName>
</protein>
<keyword evidence="3" id="KW-1185">Reference proteome</keyword>
<organism evidence="2 3">
    <name type="scientific">Blastococcus brunescens</name>
    <dbReference type="NCBI Taxonomy" id="1564165"/>
    <lineage>
        <taxon>Bacteria</taxon>
        <taxon>Bacillati</taxon>
        <taxon>Actinomycetota</taxon>
        <taxon>Actinomycetes</taxon>
        <taxon>Geodermatophilales</taxon>
        <taxon>Geodermatophilaceae</taxon>
        <taxon>Blastococcus</taxon>
    </lineage>
</organism>
<gene>
    <name evidence="2" type="ORF">U6N30_00325</name>
</gene>
<dbReference type="InterPro" id="IPR008557">
    <property type="entry name" value="PhoX"/>
</dbReference>